<organism evidence="3 4">
    <name type="scientific">Nicoliella lavandulae</name>
    <dbReference type="NCBI Taxonomy" id="3082954"/>
    <lineage>
        <taxon>Bacteria</taxon>
        <taxon>Bacillati</taxon>
        <taxon>Bacillota</taxon>
        <taxon>Bacilli</taxon>
        <taxon>Lactobacillales</taxon>
        <taxon>Lactobacillaceae</taxon>
        <taxon>Nicoliella</taxon>
    </lineage>
</organism>
<keyword evidence="4" id="KW-1185">Reference proteome</keyword>
<feature type="domain" description="DUF5776" evidence="2">
    <location>
        <begin position="350"/>
        <end position="412"/>
    </location>
</feature>
<evidence type="ECO:0000313" key="3">
    <source>
        <dbReference type="EMBL" id="MEJ6400883.1"/>
    </source>
</evidence>
<evidence type="ECO:0000256" key="1">
    <source>
        <dbReference type="SAM" id="MobiDB-lite"/>
    </source>
</evidence>
<evidence type="ECO:0000313" key="4">
    <source>
        <dbReference type="Proteomes" id="UP001370590"/>
    </source>
</evidence>
<proteinExistence type="predicted"/>
<sequence length="415" mass="44663">MSIAIAMLSNAANATNSVVSGMNNTTSASSNPTSNPSSNSQPSASVNPTPSSNATNNGTTPSTSGSTSINNSASLYVPSSSSNSTTTTSTTNGGTTANSATSNGTTGTTNAGPTTNGSSVNGNATNSNSANASSSATMSSSANSGLSSSTTVNYYSDAIRDAKRDSVNASFANNSIYKGAYNGFVQGLNGDSMASVASDNAEYVKNYQSAYAQGRASYMNYYSEGASEAAEQSMATTSLRDKPKGYINGYVNKFNAKLTKRPIYIYNHKPVYVYSQATFDKRGKIIKRDQRPQNKIHEFEVKRIKLAKSGLVRYYVKSHQSDRHIVGYLTTNPKFIANAYYQKANLKHNTDRKIRVINDKGIWTHGSKSFDTKHRFYRVGAKLKVKRVVRYKGVTRFYIGAGKYITSNKKFVKFL</sequence>
<reference evidence="3 4" key="1">
    <citation type="submission" date="2023-10" db="EMBL/GenBank/DDBJ databases">
        <title>Nicoliella lavandulae sp. nov. isolated from Lavandula angustifolia flowers.</title>
        <authorList>
            <person name="Alcantara C."/>
            <person name="Zuniga M."/>
            <person name="Landete J.M."/>
            <person name="Monedero V."/>
        </authorList>
    </citation>
    <scope>NUCLEOTIDE SEQUENCE [LARGE SCALE GENOMIC DNA]</scope>
    <source>
        <strain evidence="3 4">Es01</strain>
    </source>
</reference>
<dbReference type="EMBL" id="JAWMWH010000003">
    <property type="protein sequence ID" value="MEJ6400883.1"/>
    <property type="molecule type" value="Genomic_DNA"/>
</dbReference>
<name>A0ABU8SLV1_9LACO</name>
<dbReference type="InterPro" id="IPR044081">
    <property type="entry name" value="DUF5776"/>
</dbReference>
<gene>
    <name evidence="3" type="ORF">R4146_06965</name>
</gene>
<feature type="compositionally biased region" description="Low complexity" evidence="1">
    <location>
        <begin position="23"/>
        <end position="148"/>
    </location>
</feature>
<dbReference type="Pfam" id="PF19087">
    <property type="entry name" value="DUF5776"/>
    <property type="match status" value="1"/>
</dbReference>
<dbReference type="RefSeq" id="WP_339960738.1">
    <property type="nucleotide sequence ID" value="NZ_JAWMWH010000003.1"/>
</dbReference>
<protein>
    <submittedName>
        <fullName evidence="3">DUF5776 domain-containing protein</fullName>
    </submittedName>
</protein>
<feature type="region of interest" description="Disordered" evidence="1">
    <location>
        <begin position="22"/>
        <end position="148"/>
    </location>
</feature>
<comment type="caution">
    <text evidence="3">The sequence shown here is derived from an EMBL/GenBank/DDBJ whole genome shotgun (WGS) entry which is preliminary data.</text>
</comment>
<accession>A0ABU8SLV1</accession>
<evidence type="ECO:0000259" key="2">
    <source>
        <dbReference type="Pfam" id="PF19087"/>
    </source>
</evidence>
<dbReference type="Proteomes" id="UP001370590">
    <property type="component" value="Unassembled WGS sequence"/>
</dbReference>